<gene>
    <name evidence="3" type="ordered locus">Hoch_0926</name>
</gene>
<dbReference type="RefSeq" id="WP_012826153.1">
    <property type="nucleotide sequence ID" value="NC_013440.1"/>
</dbReference>
<dbReference type="Pfam" id="PF13699">
    <property type="entry name" value="eCIS_core"/>
    <property type="match status" value="1"/>
</dbReference>
<dbReference type="InterPro" id="IPR025295">
    <property type="entry name" value="eCIS_core_dom"/>
</dbReference>
<dbReference type="AlphaFoldDB" id="D0LPG9"/>
<dbReference type="Proteomes" id="UP000001880">
    <property type="component" value="Chromosome"/>
</dbReference>
<keyword evidence="4" id="KW-1185">Reference proteome</keyword>
<sequence length="108" mass="10911">MTRPALALAAPEPTADASPSLGPSLDSLDYSGGQPLPAPLVRSAESLLGTSLPGAEIHLGAAADEAAAEAGARAFTVGSHIFFRSGRYAPDTQAGRALLLHELAHVAQ</sequence>
<evidence type="ECO:0000313" key="4">
    <source>
        <dbReference type="Proteomes" id="UP000001880"/>
    </source>
</evidence>
<evidence type="ECO:0000256" key="1">
    <source>
        <dbReference type="SAM" id="MobiDB-lite"/>
    </source>
</evidence>
<dbReference type="HOGENOM" id="CLU_2193296_0_0_7"/>
<name>D0LPG9_HALO1</name>
<protein>
    <recommendedName>
        <fullName evidence="2">eCIS core domain-containing protein</fullName>
    </recommendedName>
</protein>
<feature type="region of interest" description="Disordered" evidence="1">
    <location>
        <begin position="1"/>
        <end position="32"/>
    </location>
</feature>
<evidence type="ECO:0000259" key="2">
    <source>
        <dbReference type="Pfam" id="PF13699"/>
    </source>
</evidence>
<proteinExistence type="predicted"/>
<dbReference type="STRING" id="502025.Hoch_0926"/>
<accession>D0LPG9</accession>
<feature type="domain" description="eCIS core" evidence="2">
    <location>
        <begin position="35"/>
        <end position="108"/>
    </location>
</feature>
<reference evidence="3 4" key="1">
    <citation type="journal article" date="2010" name="Stand. Genomic Sci.">
        <title>Complete genome sequence of Haliangium ochraceum type strain (SMP-2).</title>
        <authorList>
            <consortium name="US DOE Joint Genome Institute (JGI-PGF)"/>
            <person name="Ivanova N."/>
            <person name="Daum C."/>
            <person name="Lang E."/>
            <person name="Abt B."/>
            <person name="Kopitz M."/>
            <person name="Saunders E."/>
            <person name="Lapidus A."/>
            <person name="Lucas S."/>
            <person name="Glavina Del Rio T."/>
            <person name="Nolan M."/>
            <person name="Tice H."/>
            <person name="Copeland A."/>
            <person name="Cheng J.F."/>
            <person name="Chen F."/>
            <person name="Bruce D."/>
            <person name="Goodwin L."/>
            <person name="Pitluck S."/>
            <person name="Mavromatis K."/>
            <person name="Pati A."/>
            <person name="Mikhailova N."/>
            <person name="Chen A."/>
            <person name="Palaniappan K."/>
            <person name="Land M."/>
            <person name="Hauser L."/>
            <person name="Chang Y.J."/>
            <person name="Jeffries C.D."/>
            <person name="Detter J.C."/>
            <person name="Brettin T."/>
            <person name="Rohde M."/>
            <person name="Goker M."/>
            <person name="Bristow J."/>
            <person name="Markowitz V."/>
            <person name="Eisen J.A."/>
            <person name="Hugenholtz P."/>
            <person name="Kyrpides N.C."/>
            <person name="Klenk H.P."/>
        </authorList>
    </citation>
    <scope>NUCLEOTIDE SEQUENCE [LARGE SCALE GENOMIC DNA]</scope>
    <source>
        <strain evidence="4">DSM 14365 / CIP 107738 / JCM 11303 / AJ 13395 / SMP-2</strain>
    </source>
</reference>
<dbReference type="KEGG" id="hoh:Hoch_0926"/>
<dbReference type="EMBL" id="CP001804">
    <property type="protein sequence ID" value="ACY13534.1"/>
    <property type="molecule type" value="Genomic_DNA"/>
</dbReference>
<organism evidence="3 4">
    <name type="scientific">Haliangium ochraceum (strain DSM 14365 / JCM 11303 / SMP-2)</name>
    <dbReference type="NCBI Taxonomy" id="502025"/>
    <lineage>
        <taxon>Bacteria</taxon>
        <taxon>Pseudomonadati</taxon>
        <taxon>Myxococcota</taxon>
        <taxon>Polyangia</taxon>
        <taxon>Haliangiales</taxon>
        <taxon>Kofleriaceae</taxon>
        <taxon>Haliangium</taxon>
    </lineage>
</organism>
<dbReference type="eggNOG" id="COG5412">
    <property type="taxonomic scope" value="Bacteria"/>
</dbReference>
<evidence type="ECO:0000313" key="3">
    <source>
        <dbReference type="EMBL" id="ACY13534.1"/>
    </source>
</evidence>